<keyword evidence="7" id="KW-0862">Zinc</keyword>
<evidence type="ECO:0000256" key="7">
    <source>
        <dbReference type="ARBA" id="ARBA00022833"/>
    </source>
</evidence>
<keyword evidence="10" id="KW-0406">Ion transport</keyword>
<dbReference type="Gene3D" id="1.10.3470.10">
    <property type="entry name" value="ABC transporter involved in vitamin B12 uptake, BtuC"/>
    <property type="match status" value="1"/>
</dbReference>
<dbReference type="GO" id="GO:0055085">
    <property type="term" value="P:transmembrane transport"/>
    <property type="evidence" value="ECO:0007669"/>
    <property type="project" value="InterPro"/>
</dbReference>
<dbReference type="CDD" id="cd06550">
    <property type="entry name" value="TM_ABC_iron-siderophores_like"/>
    <property type="match status" value="1"/>
</dbReference>
<dbReference type="GO" id="GO:0043190">
    <property type="term" value="C:ATP-binding cassette (ABC) transporter complex"/>
    <property type="evidence" value="ECO:0007669"/>
    <property type="project" value="InterPro"/>
</dbReference>
<evidence type="ECO:0000256" key="9">
    <source>
        <dbReference type="ARBA" id="ARBA00022989"/>
    </source>
</evidence>
<dbReference type="GO" id="GO:0010043">
    <property type="term" value="P:response to zinc ion"/>
    <property type="evidence" value="ECO:0007669"/>
    <property type="project" value="TreeGrafter"/>
</dbReference>
<evidence type="ECO:0000256" key="5">
    <source>
        <dbReference type="ARBA" id="ARBA00022475"/>
    </source>
</evidence>
<dbReference type="Pfam" id="PF00950">
    <property type="entry name" value="ABC-3"/>
    <property type="match status" value="1"/>
</dbReference>
<feature type="transmembrane region" description="Helical" evidence="13">
    <location>
        <begin position="258"/>
        <end position="278"/>
    </location>
</feature>
<evidence type="ECO:0000256" key="2">
    <source>
        <dbReference type="ARBA" id="ARBA00004651"/>
    </source>
</evidence>
<dbReference type="PANTHER" id="PTHR30477:SF23">
    <property type="entry name" value="HIGH-AFFINITY ZINC UPTAKE SYSTEM MEMBRANE PROTEIN ZNUB"/>
    <property type="match status" value="1"/>
</dbReference>
<gene>
    <name evidence="14" type="ORF">LCGC14_3081680</name>
</gene>
<dbReference type="GO" id="GO:0006829">
    <property type="term" value="P:zinc ion transport"/>
    <property type="evidence" value="ECO:0007669"/>
    <property type="project" value="UniProtKB-KW"/>
</dbReference>
<feature type="non-terminal residue" evidence="14">
    <location>
        <position position="1"/>
    </location>
</feature>
<evidence type="ECO:0000256" key="1">
    <source>
        <dbReference type="ARBA" id="ARBA00002313"/>
    </source>
</evidence>
<feature type="transmembrane region" description="Helical" evidence="13">
    <location>
        <begin position="86"/>
        <end position="118"/>
    </location>
</feature>
<feature type="transmembrane region" description="Helical" evidence="13">
    <location>
        <begin position="50"/>
        <end position="74"/>
    </location>
</feature>
<comment type="subcellular location">
    <subcellularLocation>
        <location evidence="2">Cell membrane</location>
        <topology evidence="2">Multi-pass membrane protein</topology>
    </subcellularLocation>
</comment>
<comment type="similarity">
    <text evidence="3">Belongs to the ABC-3 integral membrane protein family.</text>
</comment>
<evidence type="ECO:0000256" key="11">
    <source>
        <dbReference type="ARBA" id="ARBA00023136"/>
    </source>
</evidence>
<dbReference type="SUPFAM" id="SSF81345">
    <property type="entry name" value="ABC transporter involved in vitamin B12 uptake, BtuC"/>
    <property type="match status" value="1"/>
</dbReference>
<feature type="transmembrane region" description="Helical" evidence="13">
    <location>
        <begin position="216"/>
        <end position="246"/>
    </location>
</feature>
<dbReference type="InterPro" id="IPR037294">
    <property type="entry name" value="ABC_BtuC-like"/>
</dbReference>
<feature type="transmembrane region" description="Helical" evidence="13">
    <location>
        <begin position="173"/>
        <end position="196"/>
    </location>
</feature>
<keyword evidence="8" id="KW-0864">Zinc transport</keyword>
<dbReference type="EMBL" id="LAZR01065842">
    <property type="protein sequence ID" value="KKK54738.1"/>
    <property type="molecule type" value="Genomic_DNA"/>
</dbReference>
<feature type="transmembrane region" description="Helical" evidence="13">
    <location>
        <begin position="284"/>
        <end position="305"/>
    </location>
</feature>
<evidence type="ECO:0000256" key="12">
    <source>
        <dbReference type="ARBA" id="ARBA00040080"/>
    </source>
</evidence>
<evidence type="ECO:0000256" key="3">
    <source>
        <dbReference type="ARBA" id="ARBA00008034"/>
    </source>
</evidence>
<evidence type="ECO:0000256" key="4">
    <source>
        <dbReference type="ARBA" id="ARBA00022448"/>
    </source>
</evidence>
<proteinExistence type="inferred from homology"/>
<organism evidence="14">
    <name type="scientific">marine sediment metagenome</name>
    <dbReference type="NCBI Taxonomy" id="412755"/>
    <lineage>
        <taxon>unclassified sequences</taxon>
        <taxon>metagenomes</taxon>
        <taxon>ecological metagenomes</taxon>
    </lineage>
</organism>
<dbReference type="InterPro" id="IPR001626">
    <property type="entry name" value="ABC_TroCD"/>
</dbReference>
<keyword evidence="5" id="KW-1003">Cell membrane</keyword>
<accession>A0A0F8WDX5</accession>
<keyword evidence="4" id="KW-0813">Transport</keyword>
<evidence type="ECO:0000256" key="6">
    <source>
        <dbReference type="ARBA" id="ARBA00022692"/>
    </source>
</evidence>
<dbReference type="AlphaFoldDB" id="A0A0F8WDX5"/>
<keyword evidence="11 13" id="KW-0472">Membrane</keyword>
<evidence type="ECO:0000256" key="8">
    <source>
        <dbReference type="ARBA" id="ARBA00022906"/>
    </source>
</evidence>
<evidence type="ECO:0000256" key="13">
    <source>
        <dbReference type="SAM" id="Phobius"/>
    </source>
</evidence>
<dbReference type="PANTHER" id="PTHR30477">
    <property type="entry name" value="ABC-TRANSPORTER METAL-BINDING PROTEIN"/>
    <property type="match status" value="1"/>
</dbReference>
<feature type="transmembrane region" description="Helical" evidence="13">
    <location>
        <begin position="130"/>
        <end position="152"/>
    </location>
</feature>
<keyword evidence="6 13" id="KW-0812">Transmembrane</keyword>
<protein>
    <recommendedName>
        <fullName evidence="12">High-affinity zinc uptake system membrane protein ZnuB</fullName>
    </recommendedName>
</protein>
<keyword evidence="9 13" id="KW-1133">Transmembrane helix</keyword>
<name>A0A0F8WDX5_9ZZZZ</name>
<comment type="function">
    <text evidence="1">Involved in the high-affinity zinc uptake transport system.</text>
</comment>
<comment type="caution">
    <text evidence="14">The sequence shown here is derived from an EMBL/GenBank/DDBJ whole genome shotgun (WGS) entry which is preliminary data.</text>
</comment>
<evidence type="ECO:0000256" key="10">
    <source>
        <dbReference type="ARBA" id="ARBA00023065"/>
    </source>
</evidence>
<reference evidence="14" key="1">
    <citation type="journal article" date="2015" name="Nature">
        <title>Complex archaea that bridge the gap between prokaryotes and eukaryotes.</title>
        <authorList>
            <person name="Spang A."/>
            <person name="Saw J.H."/>
            <person name="Jorgensen S.L."/>
            <person name="Zaremba-Niedzwiedzka K."/>
            <person name="Martijn J."/>
            <person name="Lind A.E."/>
            <person name="van Eijk R."/>
            <person name="Schleper C."/>
            <person name="Guy L."/>
            <person name="Ettema T.J."/>
        </authorList>
    </citation>
    <scope>NUCLEOTIDE SEQUENCE</scope>
</reference>
<sequence>SIGTITITAMTTITTTATSIITTRKTGTTQHRNRATTRPLSGPPRMLDDFVIRAILAGLGVALAAAPLGCFVVWRRMAFFGDATAHAALLGVALSLALSLPVLAGVLTVALAMALLVYTLAERGTAMDSLLGVLSHSALALGLVAVTFLPGIRIDLMSYLFGDILAVQKSDLAVIWSGAALVIGLIAWRWSALLTATLGGDLARASGIHPRREELILTLTLAITVAVAIKVVGALLIGALLIVPAAAARPLSNTPEGMALRAGLIGAASVLGGVALSLQADTPTGPSIVSAAAALFALTTGFAYLRR</sequence>
<evidence type="ECO:0000313" key="14">
    <source>
        <dbReference type="EMBL" id="KKK54738.1"/>
    </source>
</evidence>